<reference evidence="2" key="1">
    <citation type="submission" date="2020-07" db="EMBL/GenBank/DDBJ databases">
        <title>Ethylene signaling mediates host invasion by parasitic plants.</title>
        <authorList>
            <person name="Yoshida S."/>
        </authorList>
    </citation>
    <scope>NUCLEOTIDE SEQUENCE</scope>
    <source>
        <strain evidence="2">Okayama</strain>
    </source>
</reference>
<name>A0A830CFQ5_9LAMI</name>
<keyword evidence="1" id="KW-0732">Signal</keyword>
<proteinExistence type="predicted"/>
<sequence length="296" mass="32161">MAFPTSTAFFLLLLFHLRGGNSQSVQPFIDPDYVELALNLEYLETEFFLYGALGYGLDQVAPGLSLGGPQPIGAQKANLNPFIKGIIEEFGYQEVGHLREIKNKVKGFPRPLLDISAKSFATLINNAFGETLNPPFDPYANDINYLLASYAIPYVGLTGYVGAAPNLQTPIFKKLVAGLLGVESGQDAVIRALLYQFAYFKVRPYQYTVEEFTAKISALRDTLGGDGIKDEGIIVDPKQGAEGRIAGNVLAGNNHSVAYDRTPEEILRIVYASGKESVPGGFFPNGAYGNIAKSYL</sequence>
<dbReference type="PANTHER" id="PTHR31694">
    <property type="entry name" value="DESICCATION-LIKE PROTEIN"/>
    <property type="match status" value="1"/>
</dbReference>
<evidence type="ECO:0000256" key="1">
    <source>
        <dbReference type="SAM" id="SignalP"/>
    </source>
</evidence>
<evidence type="ECO:0000313" key="2">
    <source>
        <dbReference type="EMBL" id="GFP98490.1"/>
    </source>
</evidence>
<keyword evidence="3" id="KW-1185">Reference proteome</keyword>
<dbReference type="EMBL" id="BMAC01000529">
    <property type="protein sequence ID" value="GFP98490.1"/>
    <property type="molecule type" value="Genomic_DNA"/>
</dbReference>
<dbReference type="Pfam" id="PF13668">
    <property type="entry name" value="Ferritin_2"/>
    <property type="match status" value="1"/>
</dbReference>
<dbReference type="PANTHER" id="PTHR31694:SF12">
    <property type="entry name" value="DESICCATION-LIKE PROTEIN"/>
    <property type="match status" value="1"/>
</dbReference>
<evidence type="ECO:0000313" key="3">
    <source>
        <dbReference type="Proteomes" id="UP000653305"/>
    </source>
</evidence>
<organism evidence="2 3">
    <name type="scientific">Phtheirospermum japonicum</name>
    <dbReference type="NCBI Taxonomy" id="374723"/>
    <lineage>
        <taxon>Eukaryota</taxon>
        <taxon>Viridiplantae</taxon>
        <taxon>Streptophyta</taxon>
        <taxon>Embryophyta</taxon>
        <taxon>Tracheophyta</taxon>
        <taxon>Spermatophyta</taxon>
        <taxon>Magnoliopsida</taxon>
        <taxon>eudicotyledons</taxon>
        <taxon>Gunneridae</taxon>
        <taxon>Pentapetalae</taxon>
        <taxon>asterids</taxon>
        <taxon>lamiids</taxon>
        <taxon>Lamiales</taxon>
        <taxon>Orobanchaceae</taxon>
        <taxon>Orobanchaceae incertae sedis</taxon>
        <taxon>Phtheirospermum</taxon>
    </lineage>
</organism>
<dbReference type="InterPro" id="IPR052965">
    <property type="entry name" value="Pigment-catalase-like"/>
</dbReference>
<dbReference type="OrthoDB" id="1001765at2759"/>
<dbReference type="AlphaFoldDB" id="A0A830CFQ5"/>
<accession>A0A830CFQ5</accession>
<dbReference type="Proteomes" id="UP000653305">
    <property type="component" value="Unassembled WGS sequence"/>
</dbReference>
<gene>
    <name evidence="2" type="ORF">PHJA_001992900</name>
</gene>
<feature type="signal peptide" evidence="1">
    <location>
        <begin position="1"/>
        <end position="22"/>
    </location>
</feature>
<protein>
    <submittedName>
        <fullName evidence="2">Desiccation-related protein pcc13-62</fullName>
    </submittedName>
</protein>
<comment type="caution">
    <text evidence="2">The sequence shown here is derived from an EMBL/GenBank/DDBJ whole genome shotgun (WGS) entry which is preliminary data.</text>
</comment>
<feature type="chain" id="PRO_5032756663" evidence="1">
    <location>
        <begin position="23"/>
        <end position="296"/>
    </location>
</feature>